<dbReference type="RefSeq" id="WP_285139400.1">
    <property type="nucleotide sequence ID" value="NZ_CBCRYR010000016.1"/>
</dbReference>
<reference evidence="1 2" key="1">
    <citation type="submission" date="2020-05" db="EMBL/GenBank/DDBJ databases">
        <title>Genome Sequencing of Type Strains.</title>
        <authorList>
            <person name="Lemaire J.F."/>
            <person name="Inderbitzin P."/>
            <person name="Gregorio O.A."/>
            <person name="Collins S.B."/>
            <person name="Wespe N."/>
            <person name="Knight-Connoni V."/>
        </authorList>
    </citation>
    <scope>NUCLEOTIDE SEQUENCE [LARGE SCALE GENOMIC DNA]</scope>
    <source>
        <strain evidence="1 2">DSM 100049</strain>
    </source>
</reference>
<protein>
    <recommendedName>
        <fullName evidence="3">SIR2-like domain-containing protein</fullName>
    </recommendedName>
</protein>
<evidence type="ECO:0000313" key="1">
    <source>
        <dbReference type="EMBL" id="NUU45797.1"/>
    </source>
</evidence>
<organism evidence="1 2">
    <name type="scientific">Sphingomonas zeae</name>
    <dbReference type="NCBI Taxonomy" id="1646122"/>
    <lineage>
        <taxon>Bacteria</taxon>
        <taxon>Pseudomonadati</taxon>
        <taxon>Pseudomonadota</taxon>
        <taxon>Alphaproteobacteria</taxon>
        <taxon>Sphingomonadales</taxon>
        <taxon>Sphingomonadaceae</taxon>
        <taxon>Sphingomonas</taxon>
    </lineage>
</organism>
<dbReference type="AlphaFoldDB" id="A0A7Y6B3G8"/>
<gene>
    <name evidence="1" type="ORF">HP438_02235</name>
</gene>
<name>A0A7Y6B3G8_9SPHN</name>
<sequence>MATVPPELLQSLSAPGGGQVALVIGAGCSRGAPTSIPLARELSQDVEHQMVLNGRLQANQCQDPSDLAALATLVYQLCGNSQAELVQCFPINRMRLAKPNLGYKLLVALMAEGAISYVLSLNFDLAVQNAAAELGVEIATVATVNEPVPIRAALVQLHGNANSAPDQLILRTEVMDGEWIGHWHQVVAQQVLAAPTVLFAGLGSAAPVLTATMAMIQGALGGNKALYQADVVPFTQSGFAAQLGIPAQRYIQGSWDAVVTRLAERIAARQVDALSYNGHALLSENNYNEDDLQRFAGMAAKLGGHSLLTLGKMRAFADLDCDKLYRPHSNHDDEFISEPMLRLVRAAENFGLDAEPTPAGTWTLRRDGQPVAQLVLASGRGVRRMAAVETRAKTICTAIADHSPMAVDIVLIGGLIDSAPAFDHIDLIADEEPDDIIGGLVGPLLVSANDPHYIDRIGGLLNVA</sequence>
<proteinExistence type="predicted"/>
<dbReference type="Proteomes" id="UP000536441">
    <property type="component" value="Unassembled WGS sequence"/>
</dbReference>
<evidence type="ECO:0008006" key="3">
    <source>
        <dbReference type="Google" id="ProtNLM"/>
    </source>
</evidence>
<accession>A0A7Y6B3G8</accession>
<keyword evidence="2" id="KW-1185">Reference proteome</keyword>
<dbReference type="EMBL" id="JABMCH010000048">
    <property type="protein sequence ID" value="NUU45797.1"/>
    <property type="molecule type" value="Genomic_DNA"/>
</dbReference>
<evidence type="ECO:0000313" key="2">
    <source>
        <dbReference type="Proteomes" id="UP000536441"/>
    </source>
</evidence>
<comment type="caution">
    <text evidence="1">The sequence shown here is derived from an EMBL/GenBank/DDBJ whole genome shotgun (WGS) entry which is preliminary data.</text>
</comment>